<gene>
    <name evidence="11 13" type="primary">APOC4</name>
</gene>
<evidence type="ECO:0000256" key="2">
    <source>
        <dbReference type="ARBA" id="ARBA00004613"/>
    </source>
</evidence>
<dbReference type="Ensembl" id="ENSECAT00000075800.2">
    <property type="protein sequence ID" value="ENSECAP00000050618.2"/>
    <property type="gene ID" value="ENSECAG00000046002.1"/>
</dbReference>
<organism evidence="11 12">
    <name type="scientific">Equus caballus</name>
    <name type="common">Horse</name>
    <dbReference type="NCBI Taxonomy" id="9796"/>
    <lineage>
        <taxon>Eukaryota</taxon>
        <taxon>Metazoa</taxon>
        <taxon>Chordata</taxon>
        <taxon>Craniata</taxon>
        <taxon>Vertebrata</taxon>
        <taxon>Euteleostomi</taxon>
        <taxon>Mammalia</taxon>
        <taxon>Eutheria</taxon>
        <taxon>Laurasiatheria</taxon>
        <taxon>Perissodactyla</taxon>
        <taxon>Equidae</taxon>
        <taxon>Equus</taxon>
    </lineage>
</organism>
<reference evidence="11 12" key="1">
    <citation type="journal article" date="2009" name="Science">
        <title>Genome sequence, comparative analysis, and population genetics of the domestic horse.</title>
        <authorList>
            <consortium name="Broad Institute Genome Sequencing Platform"/>
            <consortium name="Broad Institute Whole Genome Assembly Team"/>
            <person name="Wade C.M."/>
            <person name="Giulotto E."/>
            <person name="Sigurdsson S."/>
            <person name="Zoli M."/>
            <person name="Gnerre S."/>
            <person name="Imsland F."/>
            <person name="Lear T.L."/>
            <person name="Adelson D.L."/>
            <person name="Bailey E."/>
            <person name="Bellone R.R."/>
            <person name="Bloecker H."/>
            <person name="Distl O."/>
            <person name="Edgar R.C."/>
            <person name="Garber M."/>
            <person name="Leeb T."/>
            <person name="Mauceli E."/>
            <person name="MacLeod J.N."/>
            <person name="Penedo M.C.T."/>
            <person name="Raison J.M."/>
            <person name="Sharpe T."/>
            <person name="Vogel J."/>
            <person name="Andersson L."/>
            <person name="Antczak D.F."/>
            <person name="Biagi T."/>
            <person name="Binns M.M."/>
            <person name="Chowdhary B.P."/>
            <person name="Coleman S.J."/>
            <person name="Della Valle G."/>
            <person name="Fryc S."/>
            <person name="Guerin G."/>
            <person name="Hasegawa T."/>
            <person name="Hill E.W."/>
            <person name="Jurka J."/>
            <person name="Kiialainen A."/>
            <person name="Lindgren G."/>
            <person name="Liu J."/>
            <person name="Magnani E."/>
            <person name="Mickelson J.R."/>
            <person name="Murray J."/>
            <person name="Nergadze S.G."/>
            <person name="Onofrio R."/>
            <person name="Pedroni S."/>
            <person name="Piras M.F."/>
            <person name="Raudsepp T."/>
            <person name="Rocchi M."/>
            <person name="Roeed K.H."/>
            <person name="Ryder O.A."/>
            <person name="Searle S."/>
            <person name="Skow L."/>
            <person name="Swinburne J.E."/>
            <person name="Syvaenen A.C."/>
            <person name="Tozaki T."/>
            <person name="Valberg S.J."/>
            <person name="Vaudin M."/>
            <person name="White J.R."/>
            <person name="Zody M.C."/>
            <person name="Lander E.S."/>
            <person name="Lindblad-Toh K."/>
        </authorList>
    </citation>
    <scope>NUCLEOTIDE SEQUENCE [LARGE SCALE GENOMIC DNA]</scope>
    <source>
        <strain evidence="11 12">Thoroughbred</strain>
    </source>
</reference>
<dbReference type="AlphaFoldDB" id="A0A5F5PQA2"/>
<proteinExistence type="inferred from homology"/>
<comment type="subcellular location">
    <subcellularLocation>
        <location evidence="2">Secreted</location>
    </subcellularLocation>
</comment>
<keyword evidence="5" id="KW-0813">Transport</keyword>
<protein>
    <recommendedName>
        <fullName evidence="4">Apolipoprotein C-IV</fullName>
    </recommendedName>
    <alternativeName>
        <fullName evidence="9">Apolipoprotein C4</fullName>
    </alternativeName>
</protein>
<evidence type="ECO:0000256" key="6">
    <source>
        <dbReference type="ARBA" id="ARBA00022525"/>
    </source>
</evidence>
<keyword evidence="7" id="KW-0732">Signal</keyword>
<reference evidence="11" key="2">
    <citation type="submission" date="2025-08" db="UniProtKB">
        <authorList>
            <consortium name="Ensembl"/>
        </authorList>
    </citation>
    <scope>IDENTIFICATION</scope>
    <source>
        <strain evidence="11">Thoroughbred</strain>
    </source>
</reference>
<feature type="region of interest" description="Disordered" evidence="10">
    <location>
        <begin position="1"/>
        <end position="51"/>
    </location>
</feature>
<evidence type="ECO:0000256" key="7">
    <source>
        <dbReference type="ARBA" id="ARBA00022729"/>
    </source>
</evidence>
<keyword evidence="8" id="KW-0445">Lipid transport</keyword>
<evidence type="ECO:0000313" key="12">
    <source>
        <dbReference type="Proteomes" id="UP000002281"/>
    </source>
</evidence>
<sequence length="150" mass="16471">SEVPAKGRGEAAWGGLCSVEPRSPSARRAKHGGTEPLECRSPDTDPGPCPLSASPSWSWPGLWCASKKSLQDPRAPHQRGGAVPGAWCRARWQWLWGPSLFQGFMQTYYDDHLKDLGPRAKAWLHSSKDSLLNKTYSLCPQLLCGDENQG</sequence>
<accession>A0A5F5PQA2</accession>
<reference evidence="11" key="3">
    <citation type="submission" date="2025-09" db="UniProtKB">
        <authorList>
            <consortium name="Ensembl"/>
        </authorList>
    </citation>
    <scope>IDENTIFICATION</scope>
    <source>
        <strain evidence="11">Thoroughbred</strain>
    </source>
</reference>
<keyword evidence="12" id="KW-1185">Reference proteome</keyword>
<evidence type="ECO:0000256" key="5">
    <source>
        <dbReference type="ARBA" id="ARBA00022448"/>
    </source>
</evidence>
<evidence type="ECO:0000256" key="9">
    <source>
        <dbReference type="ARBA" id="ARBA00031172"/>
    </source>
</evidence>
<dbReference type="VGNC" id="VGNC:50995">
    <property type="gene designation" value="APOC4"/>
</dbReference>
<evidence type="ECO:0000256" key="3">
    <source>
        <dbReference type="ARBA" id="ARBA00007402"/>
    </source>
</evidence>
<comment type="function">
    <text evidence="1">May participate in lipoprotein metabolism.</text>
</comment>
<dbReference type="PaxDb" id="9796-ENSECAP00000050618"/>
<dbReference type="GeneTree" id="ENSGT00390000015914"/>
<evidence type="ECO:0000313" key="11">
    <source>
        <dbReference type="Ensembl" id="ENSECAP00000050618.2"/>
    </source>
</evidence>
<comment type="similarity">
    <text evidence="3">Belongs to the apolipoprotein C4 family.</text>
</comment>
<evidence type="ECO:0000256" key="10">
    <source>
        <dbReference type="SAM" id="MobiDB-lite"/>
    </source>
</evidence>
<dbReference type="FunCoup" id="A0A5F5PQA2">
    <property type="interactions" value="31"/>
</dbReference>
<dbReference type="PANTHER" id="PTHR32288:SF0">
    <property type="entry name" value="APOLIPOPROTEIN C-IV"/>
    <property type="match status" value="1"/>
</dbReference>
<dbReference type="Bgee" id="ENSECAG00000042307">
    <property type="expression patterns" value="Expressed in liver and 3 other cell types or tissues"/>
</dbReference>
<dbReference type="PANTHER" id="PTHR32288">
    <property type="entry name" value="APOLIPOPROTEIN C-IV"/>
    <property type="match status" value="1"/>
</dbReference>
<dbReference type="InParanoid" id="A0A5F5PQA2"/>
<dbReference type="GO" id="GO:0006869">
    <property type="term" value="P:lipid transport"/>
    <property type="evidence" value="ECO:0007669"/>
    <property type="project" value="UniProtKB-KW"/>
</dbReference>
<dbReference type="GO" id="GO:0005576">
    <property type="term" value="C:extracellular region"/>
    <property type="evidence" value="ECO:0007669"/>
    <property type="project" value="UniProtKB-SubCell"/>
</dbReference>
<dbReference type="STRING" id="9796.ENSECAP00000050618"/>
<name>A0A5F5PQA2_HORSE</name>
<dbReference type="Proteomes" id="UP000002281">
    <property type="component" value="Chromosome 10"/>
</dbReference>
<evidence type="ECO:0000256" key="1">
    <source>
        <dbReference type="ARBA" id="ARBA00003688"/>
    </source>
</evidence>
<dbReference type="Pfam" id="PF15119">
    <property type="entry name" value="APOC4"/>
    <property type="match status" value="1"/>
</dbReference>
<dbReference type="InterPro" id="IPR028120">
    <property type="entry name" value="APOC4"/>
</dbReference>
<keyword evidence="6" id="KW-0964">Secreted</keyword>
<evidence type="ECO:0000256" key="8">
    <source>
        <dbReference type="ARBA" id="ARBA00023055"/>
    </source>
</evidence>
<evidence type="ECO:0000256" key="4">
    <source>
        <dbReference type="ARBA" id="ARBA00013939"/>
    </source>
</evidence>
<evidence type="ECO:0000313" key="13">
    <source>
        <dbReference type="VGNC" id="VGNC:50995"/>
    </source>
</evidence>